<evidence type="ECO:0000313" key="1">
    <source>
        <dbReference type="EMBL" id="TEB34279.1"/>
    </source>
</evidence>
<dbReference type="Proteomes" id="UP000298030">
    <property type="component" value="Unassembled WGS sequence"/>
</dbReference>
<reference evidence="1 2" key="1">
    <citation type="journal article" date="2019" name="Nat. Ecol. Evol.">
        <title>Megaphylogeny resolves global patterns of mushroom evolution.</title>
        <authorList>
            <person name="Varga T."/>
            <person name="Krizsan K."/>
            <person name="Foldi C."/>
            <person name="Dima B."/>
            <person name="Sanchez-Garcia M."/>
            <person name="Sanchez-Ramirez S."/>
            <person name="Szollosi G.J."/>
            <person name="Szarkandi J.G."/>
            <person name="Papp V."/>
            <person name="Albert L."/>
            <person name="Andreopoulos W."/>
            <person name="Angelini C."/>
            <person name="Antonin V."/>
            <person name="Barry K.W."/>
            <person name="Bougher N.L."/>
            <person name="Buchanan P."/>
            <person name="Buyck B."/>
            <person name="Bense V."/>
            <person name="Catcheside P."/>
            <person name="Chovatia M."/>
            <person name="Cooper J."/>
            <person name="Damon W."/>
            <person name="Desjardin D."/>
            <person name="Finy P."/>
            <person name="Geml J."/>
            <person name="Haridas S."/>
            <person name="Hughes K."/>
            <person name="Justo A."/>
            <person name="Karasinski D."/>
            <person name="Kautmanova I."/>
            <person name="Kiss B."/>
            <person name="Kocsube S."/>
            <person name="Kotiranta H."/>
            <person name="LaButti K.M."/>
            <person name="Lechner B.E."/>
            <person name="Liimatainen K."/>
            <person name="Lipzen A."/>
            <person name="Lukacs Z."/>
            <person name="Mihaltcheva S."/>
            <person name="Morgado L.N."/>
            <person name="Niskanen T."/>
            <person name="Noordeloos M.E."/>
            <person name="Ohm R.A."/>
            <person name="Ortiz-Santana B."/>
            <person name="Ovrebo C."/>
            <person name="Racz N."/>
            <person name="Riley R."/>
            <person name="Savchenko A."/>
            <person name="Shiryaev A."/>
            <person name="Soop K."/>
            <person name="Spirin V."/>
            <person name="Szebenyi C."/>
            <person name="Tomsovsky M."/>
            <person name="Tulloss R.E."/>
            <person name="Uehling J."/>
            <person name="Grigoriev I.V."/>
            <person name="Vagvolgyi C."/>
            <person name="Papp T."/>
            <person name="Martin F.M."/>
            <person name="Miettinen O."/>
            <person name="Hibbett D.S."/>
            <person name="Nagy L.G."/>
        </authorList>
    </citation>
    <scope>NUCLEOTIDE SEQUENCE [LARGE SCALE GENOMIC DNA]</scope>
    <source>
        <strain evidence="1 2">FP101781</strain>
    </source>
</reference>
<keyword evidence="2" id="KW-1185">Reference proteome</keyword>
<organism evidence="1 2">
    <name type="scientific">Coprinellus micaceus</name>
    <name type="common">Glistening ink-cap mushroom</name>
    <name type="synonym">Coprinus micaceus</name>
    <dbReference type="NCBI Taxonomy" id="71717"/>
    <lineage>
        <taxon>Eukaryota</taxon>
        <taxon>Fungi</taxon>
        <taxon>Dikarya</taxon>
        <taxon>Basidiomycota</taxon>
        <taxon>Agaricomycotina</taxon>
        <taxon>Agaricomycetes</taxon>
        <taxon>Agaricomycetidae</taxon>
        <taxon>Agaricales</taxon>
        <taxon>Agaricineae</taxon>
        <taxon>Psathyrellaceae</taxon>
        <taxon>Coprinellus</taxon>
    </lineage>
</organism>
<accession>A0A4Y7TL91</accession>
<evidence type="ECO:0008006" key="3">
    <source>
        <dbReference type="Google" id="ProtNLM"/>
    </source>
</evidence>
<comment type="caution">
    <text evidence="1">The sequence shown here is derived from an EMBL/GenBank/DDBJ whole genome shotgun (WGS) entry which is preliminary data.</text>
</comment>
<proteinExistence type="predicted"/>
<dbReference type="OrthoDB" id="3046661at2759"/>
<name>A0A4Y7TL91_COPMI</name>
<evidence type="ECO:0000313" key="2">
    <source>
        <dbReference type="Proteomes" id="UP000298030"/>
    </source>
</evidence>
<dbReference type="Gene3D" id="3.80.10.10">
    <property type="entry name" value="Ribonuclease Inhibitor"/>
    <property type="match status" value="1"/>
</dbReference>
<dbReference type="AlphaFoldDB" id="A0A4Y7TL91"/>
<sequence>MALSIEGGLGSTPERRLSVEALRRPIHALEEQLSPPKGEEKQLICELYELVLERAPISNISDDILREIFLQTLPSAREQALSTYPKPFRIWESPLLLRRVCKKWKDLTESYSLLWTTLRVYIPENAPSGRDMVMHWAAAWQRLTKASNIELHLITHVSTAGLFSSALPPPSYERITKLPLSGQSVDFLPIASLTPPERGFPVLEELVMAYRDDLNTVVWKERGPLKAFANCPRLRRVAIRSVSSGAYFPTIVLPWQQLTHLIILSPTPLRFYTMSLKDCHSLRFAYILPMNDPLDQSNQLQACQWRWDSLTNLTLNLWESQYHIPFFPPHFNHLQFDTLQSLRLIGMEFEILPIEDIDRFFRAIRSMKSLQHLSLCFSAIDSVDYADIFQCLPQLTNLDVQLRNLWDEDVLQILNYDPSLLPNLKTISIDIGPGWARDFSVGRLVTLIEACARKTFQRVDVYIPVDLESVKGAFSLNLDDFNSLKNNRAGVEVEIHDVHRERLDLDDWAYWIDREPELVRNWPEARNAFVIPEGDPDFYLYSDSDDSGED</sequence>
<gene>
    <name evidence="1" type="ORF">FA13DRAFT_1729793</name>
</gene>
<dbReference type="InterPro" id="IPR032675">
    <property type="entry name" value="LRR_dom_sf"/>
</dbReference>
<dbReference type="EMBL" id="QPFP01000010">
    <property type="protein sequence ID" value="TEB34279.1"/>
    <property type="molecule type" value="Genomic_DNA"/>
</dbReference>
<protein>
    <recommendedName>
        <fullName evidence="3">F-box domain-containing protein</fullName>
    </recommendedName>
</protein>
<dbReference type="SUPFAM" id="SSF52047">
    <property type="entry name" value="RNI-like"/>
    <property type="match status" value="1"/>
</dbReference>